<dbReference type="OrthoDB" id="7964216at2759"/>
<dbReference type="RefSeq" id="XP_030377727.1">
    <property type="nucleotide sequence ID" value="XM_030521867.1"/>
</dbReference>
<keyword evidence="2" id="KW-0812">Transmembrane</keyword>
<evidence type="ECO:0000256" key="2">
    <source>
        <dbReference type="SAM" id="Phobius"/>
    </source>
</evidence>
<feature type="region of interest" description="Disordered" evidence="1">
    <location>
        <begin position="197"/>
        <end position="231"/>
    </location>
</feature>
<feature type="transmembrane region" description="Helical" evidence="2">
    <location>
        <begin position="5"/>
        <end position="23"/>
    </location>
</feature>
<reference evidence="4" key="1">
    <citation type="submission" date="2025-08" db="UniProtKB">
        <authorList>
            <consortium name="RefSeq"/>
        </authorList>
    </citation>
    <scope>IDENTIFICATION</scope>
    <source>
        <strain evidence="4">11010-0011.00</strain>
        <tissue evidence="4">Whole body</tissue>
    </source>
</reference>
<feature type="transmembrane region" description="Helical" evidence="2">
    <location>
        <begin position="35"/>
        <end position="55"/>
    </location>
</feature>
<evidence type="ECO:0000313" key="4">
    <source>
        <dbReference type="RefSeq" id="XP_030377727.1"/>
    </source>
</evidence>
<dbReference type="Proteomes" id="UP000504634">
    <property type="component" value="Unplaced"/>
</dbReference>
<feature type="compositionally biased region" description="Acidic residues" evidence="1">
    <location>
        <begin position="203"/>
        <end position="231"/>
    </location>
</feature>
<dbReference type="AlphaFoldDB" id="A0A6J2TS02"/>
<accession>A0A6J2TS02</accession>
<gene>
    <name evidence="4" type="primary">LOC115626480</name>
</gene>
<dbReference type="InterPro" id="IPR032145">
    <property type="entry name" value="DUF4818"/>
</dbReference>
<keyword evidence="2" id="KW-1133">Transmembrane helix</keyword>
<protein>
    <submittedName>
        <fullName evidence="4">Uncharacterized protein LOC115626480</fullName>
    </submittedName>
</protein>
<feature type="transmembrane region" description="Helical" evidence="2">
    <location>
        <begin position="67"/>
        <end position="96"/>
    </location>
</feature>
<dbReference type="Pfam" id="PF16089">
    <property type="entry name" value="DUF4818"/>
    <property type="match status" value="1"/>
</dbReference>
<evidence type="ECO:0000256" key="1">
    <source>
        <dbReference type="SAM" id="MobiDB-lite"/>
    </source>
</evidence>
<keyword evidence="2" id="KW-0472">Membrane</keyword>
<feature type="transmembrane region" description="Helical" evidence="2">
    <location>
        <begin position="116"/>
        <end position="137"/>
    </location>
</feature>
<keyword evidence="3" id="KW-1185">Reference proteome</keyword>
<organism evidence="3 4">
    <name type="scientific">Drosophila lebanonensis</name>
    <name type="common">Fruit fly</name>
    <name type="synonym">Scaptodrosophila lebanonensis</name>
    <dbReference type="NCBI Taxonomy" id="7225"/>
    <lineage>
        <taxon>Eukaryota</taxon>
        <taxon>Metazoa</taxon>
        <taxon>Ecdysozoa</taxon>
        <taxon>Arthropoda</taxon>
        <taxon>Hexapoda</taxon>
        <taxon>Insecta</taxon>
        <taxon>Pterygota</taxon>
        <taxon>Neoptera</taxon>
        <taxon>Endopterygota</taxon>
        <taxon>Diptera</taxon>
        <taxon>Brachycera</taxon>
        <taxon>Muscomorpha</taxon>
        <taxon>Ephydroidea</taxon>
        <taxon>Drosophilidae</taxon>
        <taxon>Scaptodrosophila</taxon>
    </lineage>
</organism>
<sequence>MAEKLAIYLTALFQVLGCSFFFTQPEDQCSPAPSLASWIFLLATLCYLWDTCIFPQRFCHIPRYYQVIFEIVACVLITEVGMLIIWCAFERVIYAVVQELLLFLGLSGCRPWCFEYWVLGLLTTAVSGAILCCMLDATDGLLMVMKFYCGLRRSLTLSWKMLKCYWNMNGSARRRALKVCQLANRCAPRNQRARRRCCQQTADDPDDNDDEENDDDEQCDEDDDDGCDRCT</sequence>
<dbReference type="GeneID" id="115626480"/>
<evidence type="ECO:0000313" key="3">
    <source>
        <dbReference type="Proteomes" id="UP000504634"/>
    </source>
</evidence>
<proteinExistence type="predicted"/>
<name>A0A6J2TS02_DROLE</name>